<evidence type="ECO:0000256" key="23">
    <source>
        <dbReference type="ARBA" id="ARBA00056628"/>
    </source>
</evidence>
<evidence type="ECO:0000256" key="9">
    <source>
        <dbReference type="ARBA" id="ARBA00022679"/>
    </source>
</evidence>
<keyword evidence="17 26" id="KW-0472">Membrane</keyword>
<feature type="domain" description="Protein kinase" evidence="28">
    <location>
        <begin position="811"/>
        <end position="1112"/>
    </location>
</feature>
<comment type="subcellular location">
    <subcellularLocation>
        <location evidence="1">Cell membrane</location>
        <topology evidence="1">Single-pass type I membrane protein</topology>
    </subcellularLocation>
    <subcellularLocation>
        <location evidence="2">Endoplasmic reticulum membrane</location>
        <topology evidence="2">Single-pass membrane protein</topology>
    </subcellularLocation>
</comment>
<dbReference type="SMART" id="SM00369">
    <property type="entry name" value="LRR_TYP"/>
    <property type="match status" value="10"/>
</dbReference>
<evidence type="ECO:0000256" key="25">
    <source>
        <dbReference type="PROSITE-ProRule" id="PRU10141"/>
    </source>
</evidence>
<evidence type="ECO:0000256" key="24">
    <source>
        <dbReference type="ARBA" id="ARBA00072040"/>
    </source>
</evidence>
<dbReference type="SUPFAM" id="SSF52058">
    <property type="entry name" value="L domain-like"/>
    <property type="match status" value="3"/>
</dbReference>
<gene>
    <name evidence="29" type="ORF">URODEC1_LOCUS58838</name>
</gene>
<evidence type="ECO:0000256" key="15">
    <source>
        <dbReference type="ARBA" id="ARBA00022840"/>
    </source>
</evidence>
<dbReference type="InterPro" id="IPR000719">
    <property type="entry name" value="Prot_kinase_dom"/>
</dbReference>
<dbReference type="InterPro" id="IPR008271">
    <property type="entry name" value="Ser/Thr_kinase_AS"/>
</dbReference>
<dbReference type="GO" id="GO:0005524">
    <property type="term" value="F:ATP binding"/>
    <property type="evidence" value="ECO:0007669"/>
    <property type="project" value="UniProtKB-UniRule"/>
</dbReference>
<keyword evidence="12" id="KW-0677">Repeat</keyword>
<evidence type="ECO:0000256" key="21">
    <source>
        <dbReference type="ARBA" id="ARBA00048679"/>
    </source>
</evidence>
<keyword evidence="11 27" id="KW-0732">Signal</keyword>
<dbReference type="FunFam" id="3.80.10.10:FF:001158">
    <property type="entry name" value="Leucine-rich repeat protein kinase family protein"/>
    <property type="match status" value="1"/>
</dbReference>
<evidence type="ECO:0000256" key="18">
    <source>
        <dbReference type="ARBA" id="ARBA00023170"/>
    </source>
</evidence>
<dbReference type="InterPro" id="IPR011009">
    <property type="entry name" value="Kinase-like_dom_sf"/>
</dbReference>
<dbReference type="FunFam" id="1.10.510.10:FF:000358">
    <property type="entry name" value="Putative leucine-rich repeat receptor-like serine/threonine-protein kinase"/>
    <property type="match status" value="1"/>
</dbReference>
<dbReference type="Gene3D" id="1.10.510.10">
    <property type="entry name" value="Transferase(Phosphotransferase) domain 1"/>
    <property type="match status" value="1"/>
</dbReference>
<accession>A0ABC9AZI5</accession>
<keyword evidence="18" id="KW-0675">Receptor</keyword>
<dbReference type="PROSITE" id="PS50011">
    <property type="entry name" value="PROTEIN_KINASE_DOM"/>
    <property type="match status" value="1"/>
</dbReference>
<keyword evidence="16 26" id="KW-1133">Transmembrane helix</keyword>
<evidence type="ECO:0000256" key="7">
    <source>
        <dbReference type="ARBA" id="ARBA00022553"/>
    </source>
</evidence>
<keyword evidence="8" id="KW-0433">Leucine-rich repeat</keyword>
<dbReference type="InterPro" id="IPR003591">
    <property type="entry name" value="Leu-rich_rpt_typical-subtyp"/>
</dbReference>
<comment type="function">
    <text evidence="22">Receptor kinase that detects X.oryzae pv. oryzae protein Ax21 to promote innate immunity. Following X.oryzae pv. oryzae protein Ax21 detection, undergoes cleavage, releasing the processed protein kinase Xa21 chain.</text>
</comment>
<evidence type="ECO:0000256" key="13">
    <source>
        <dbReference type="ARBA" id="ARBA00022741"/>
    </source>
</evidence>
<organism evidence="29 30">
    <name type="scientific">Urochloa decumbens</name>
    <dbReference type="NCBI Taxonomy" id="240449"/>
    <lineage>
        <taxon>Eukaryota</taxon>
        <taxon>Viridiplantae</taxon>
        <taxon>Streptophyta</taxon>
        <taxon>Embryophyta</taxon>
        <taxon>Tracheophyta</taxon>
        <taxon>Spermatophyta</taxon>
        <taxon>Magnoliopsida</taxon>
        <taxon>Liliopsida</taxon>
        <taxon>Poales</taxon>
        <taxon>Poaceae</taxon>
        <taxon>PACMAD clade</taxon>
        <taxon>Panicoideae</taxon>
        <taxon>Panicodae</taxon>
        <taxon>Paniceae</taxon>
        <taxon>Melinidinae</taxon>
        <taxon>Urochloa</taxon>
    </lineage>
</organism>
<dbReference type="PROSITE" id="PS00108">
    <property type="entry name" value="PROTEIN_KINASE_ST"/>
    <property type="match status" value="1"/>
</dbReference>
<dbReference type="PANTHER" id="PTHR27008">
    <property type="entry name" value="OS04G0122200 PROTEIN"/>
    <property type="match status" value="1"/>
</dbReference>
<evidence type="ECO:0000256" key="2">
    <source>
        <dbReference type="ARBA" id="ARBA00004389"/>
    </source>
</evidence>
<comment type="catalytic activity">
    <reaction evidence="20">
        <text>L-threonyl-[protein] + ATP = O-phospho-L-threonyl-[protein] + ADP + H(+)</text>
        <dbReference type="Rhea" id="RHEA:46608"/>
        <dbReference type="Rhea" id="RHEA-COMP:11060"/>
        <dbReference type="Rhea" id="RHEA-COMP:11605"/>
        <dbReference type="ChEBI" id="CHEBI:15378"/>
        <dbReference type="ChEBI" id="CHEBI:30013"/>
        <dbReference type="ChEBI" id="CHEBI:30616"/>
        <dbReference type="ChEBI" id="CHEBI:61977"/>
        <dbReference type="ChEBI" id="CHEBI:456216"/>
        <dbReference type="EC" id="2.7.11.1"/>
    </reaction>
</comment>
<evidence type="ECO:0000256" key="17">
    <source>
        <dbReference type="ARBA" id="ARBA00023136"/>
    </source>
</evidence>
<evidence type="ECO:0000313" key="29">
    <source>
        <dbReference type="EMBL" id="CAL4987498.1"/>
    </source>
</evidence>
<dbReference type="Gene3D" id="3.80.10.10">
    <property type="entry name" value="Ribonuclease Inhibitor"/>
    <property type="match status" value="5"/>
</dbReference>
<dbReference type="PANTHER" id="PTHR27008:SF393">
    <property type="entry name" value="LEUCINE RICH REPEAT FAMILY PROTEIN"/>
    <property type="match status" value="1"/>
</dbReference>
<evidence type="ECO:0000256" key="12">
    <source>
        <dbReference type="ARBA" id="ARBA00022737"/>
    </source>
</evidence>
<dbReference type="InterPro" id="IPR017441">
    <property type="entry name" value="Protein_kinase_ATP_BS"/>
</dbReference>
<keyword evidence="10 26" id="KW-0812">Transmembrane</keyword>
<dbReference type="GO" id="GO:0005886">
    <property type="term" value="C:plasma membrane"/>
    <property type="evidence" value="ECO:0007669"/>
    <property type="project" value="UniProtKB-SubCell"/>
</dbReference>
<dbReference type="InterPro" id="IPR001611">
    <property type="entry name" value="Leu-rich_rpt"/>
</dbReference>
<reference evidence="30" key="1">
    <citation type="submission" date="2024-06" db="EMBL/GenBank/DDBJ databases">
        <authorList>
            <person name="Ryan C."/>
        </authorList>
    </citation>
    <scope>NUCLEOTIDE SEQUENCE [LARGE SCALE GENOMIC DNA]</scope>
</reference>
<keyword evidence="7" id="KW-0597">Phosphoprotein</keyword>
<dbReference type="EMBL" id="OZ075133">
    <property type="protein sequence ID" value="CAL4987498.1"/>
    <property type="molecule type" value="Genomic_DNA"/>
</dbReference>
<evidence type="ECO:0000256" key="16">
    <source>
        <dbReference type="ARBA" id="ARBA00022989"/>
    </source>
</evidence>
<evidence type="ECO:0000256" key="6">
    <source>
        <dbReference type="ARBA" id="ARBA00022527"/>
    </source>
</evidence>
<dbReference type="SUPFAM" id="SSF56112">
    <property type="entry name" value="Protein kinase-like (PK-like)"/>
    <property type="match status" value="1"/>
</dbReference>
<dbReference type="FunFam" id="3.80.10.10:FF:000275">
    <property type="entry name" value="Leucine-rich repeat receptor-like protein kinase"/>
    <property type="match status" value="1"/>
</dbReference>
<comment type="catalytic activity">
    <reaction evidence="21">
        <text>L-seryl-[protein] + ATP = O-phospho-L-seryl-[protein] + ADP + H(+)</text>
        <dbReference type="Rhea" id="RHEA:17989"/>
        <dbReference type="Rhea" id="RHEA-COMP:9863"/>
        <dbReference type="Rhea" id="RHEA-COMP:11604"/>
        <dbReference type="ChEBI" id="CHEBI:15378"/>
        <dbReference type="ChEBI" id="CHEBI:29999"/>
        <dbReference type="ChEBI" id="CHEBI:30616"/>
        <dbReference type="ChEBI" id="CHEBI:83421"/>
        <dbReference type="ChEBI" id="CHEBI:456216"/>
        <dbReference type="EC" id="2.7.11.1"/>
    </reaction>
</comment>
<evidence type="ECO:0000313" key="30">
    <source>
        <dbReference type="Proteomes" id="UP001497457"/>
    </source>
</evidence>
<reference evidence="29 30" key="2">
    <citation type="submission" date="2024-10" db="EMBL/GenBank/DDBJ databases">
        <authorList>
            <person name="Ryan C."/>
        </authorList>
    </citation>
    <scope>NUCLEOTIDE SEQUENCE [LARGE SCALE GENOMIC DNA]</scope>
</reference>
<evidence type="ECO:0000256" key="14">
    <source>
        <dbReference type="ARBA" id="ARBA00022777"/>
    </source>
</evidence>
<dbReference type="InterPro" id="IPR051809">
    <property type="entry name" value="Plant_receptor-like_S/T_kinase"/>
</dbReference>
<dbReference type="EC" id="2.7.11.1" evidence="4"/>
<protein>
    <recommendedName>
        <fullName evidence="24">Receptor kinase-like protein Xa21</fullName>
        <ecNumber evidence="4">2.7.11.1</ecNumber>
    </recommendedName>
</protein>
<dbReference type="InterPro" id="IPR013210">
    <property type="entry name" value="LRR_N_plant-typ"/>
</dbReference>
<dbReference type="Gene3D" id="3.30.200.20">
    <property type="entry name" value="Phosphorylase Kinase, domain 1"/>
    <property type="match status" value="1"/>
</dbReference>
<evidence type="ECO:0000256" key="19">
    <source>
        <dbReference type="ARBA" id="ARBA00023180"/>
    </source>
</evidence>
<dbReference type="GO" id="GO:0004674">
    <property type="term" value="F:protein serine/threonine kinase activity"/>
    <property type="evidence" value="ECO:0007669"/>
    <property type="project" value="UniProtKB-KW"/>
</dbReference>
<comment type="similarity">
    <text evidence="3">Belongs to the protein kinase superfamily. Ser/Thr protein kinase family.</text>
</comment>
<keyword evidence="6" id="KW-0723">Serine/threonine-protein kinase</keyword>
<dbReference type="SMART" id="SM00220">
    <property type="entry name" value="S_TKc"/>
    <property type="match status" value="1"/>
</dbReference>
<name>A0ABC9AZI5_9POAL</name>
<evidence type="ECO:0000256" key="20">
    <source>
        <dbReference type="ARBA" id="ARBA00047899"/>
    </source>
</evidence>
<evidence type="ECO:0000256" key="5">
    <source>
        <dbReference type="ARBA" id="ARBA00022475"/>
    </source>
</evidence>
<evidence type="ECO:0000256" key="1">
    <source>
        <dbReference type="ARBA" id="ARBA00004251"/>
    </source>
</evidence>
<keyword evidence="15 25" id="KW-0067">ATP-binding</keyword>
<evidence type="ECO:0000256" key="4">
    <source>
        <dbReference type="ARBA" id="ARBA00012513"/>
    </source>
</evidence>
<feature type="signal peptide" evidence="27">
    <location>
        <begin position="1"/>
        <end position="27"/>
    </location>
</feature>
<dbReference type="PROSITE" id="PS00107">
    <property type="entry name" value="PROTEIN_KINASE_ATP"/>
    <property type="match status" value="1"/>
</dbReference>
<dbReference type="FunFam" id="3.80.10.10:FF:000288">
    <property type="entry name" value="LRR receptor-like serine/threonine-protein kinase EFR"/>
    <property type="match status" value="1"/>
</dbReference>
<dbReference type="GO" id="GO:0005789">
    <property type="term" value="C:endoplasmic reticulum membrane"/>
    <property type="evidence" value="ECO:0007669"/>
    <property type="project" value="UniProtKB-SubCell"/>
</dbReference>
<evidence type="ECO:0000256" key="8">
    <source>
        <dbReference type="ARBA" id="ARBA00022614"/>
    </source>
</evidence>
<keyword evidence="13 25" id="KW-0547">Nucleotide-binding</keyword>
<evidence type="ECO:0000256" key="10">
    <source>
        <dbReference type="ARBA" id="ARBA00022692"/>
    </source>
</evidence>
<keyword evidence="19" id="KW-0325">Glycoprotein</keyword>
<evidence type="ECO:0000256" key="11">
    <source>
        <dbReference type="ARBA" id="ARBA00022729"/>
    </source>
</evidence>
<keyword evidence="30" id="KW-1185">Reference proteome</keyword>
<feature type="binding site" evidence="25">
    <location>
        <position position="840"/>
    </location>
    <ligand>
        <name>ATP</name>
        <dbReference type="ChEBI" id="CHEBI:30616"/>
    </ligand>
</feature>
<dbReference type="Proteomes" id="UP001497457">
    <property type="component" value="Chromosome 23rd"/>
</dbReference>
<feature type="chain" id="PRO_5044862672" description="Receptor kinase-like protein Xa21" evidence="27">
    <location>
        <begin position="28"/>
        <end position="1119"/>
    </location>
</feature>
<evidence type="ECO:0000256" key="26">
    <source>
        <dbReference type="SAM" id="Phobius"/>
    </source>
</evidence>
<dbReference type="Pfam" id="PF13855">
    <property type="entry name" value="LRR_8"/>
    <property type="match status" value="4"/>
</dbReference>
<keyword evidence="9" id="KW-0808">Transferase</keyword>
<dbReference type="Pfam" id="PF00069">
    <property type="entry name" value="Pkinase"/>
    <property type="match status" value="1"/>
</dbReference>
<dbReference type="Pfam" id="PF08263">
    <property type="entry name" value="LRRNT_2"/>
    <property type="match status" value="1"/>
</dbReference>
<dbReference type="Pfam" id="PF00560">
    <property type="entry name" value="LRR_1"/>
    <property type="match status" value="6"/>
</dbReference>
<evidence type="ECO:0000256" key="3">
    <source>
        <dbReference type="ARBA" id="ARBA00008684"/>
    </source>
</evidence>
<evidence type="ECO:0000256" key="22">
    <source>
        <dbReference type="ARBA" id="ARBA00054320"/>
    </source>
</evidence>
<evidence type="ECO:0000259" key="28">
    <source>
        <dbReference type="PROSITE" id="PS50011"/>
    </source>
</evidence>
<evidence type="ECO:0000256" key="27">
    <source>
        <dbReference type="SAM" id="SignalP"/>
    </source>
</evidence>
<feature type="transmembrane region" description="Helical" evidence="26">
    <location>
        <begin position="753"/>
        <end position="779"/>
    </location>
</feature>
<proteinExistence type="inferred from homology"/>
<dbReference type="FunFam" id="3.30.200.20:FF:000432">
    <property type="entry name" value="LRR receptor-like serine/threonine-protein kinase EFR"/>
    <property type="match status" value="1"/>
</dbReference>
<sequence length="1119" mass="122311">MFQAAMHTTYIMLQLLSFIFITMFHSSRPYATTLPAYAAAGNESSTDRGALLCLKSQLHDPSRVLSSWRDDSYLFCEWHGVTCSKQHASRVIALDLESENIGGNIFPCITELSYLVRIHMPNNQLSGHISPEVGQLSWLRYLNLSMNSLNGEIPKTISSCSHLETIDLYSNSLQGDIPPSLGQCSSLRTIILSNNNFQGSIPPELGLLPNLSALFFLSNKLTGHIPERLGSSRYLRWLNLQNNSLSGGIPPILFNSTSLSYIDLSYNWLSGSIPPFMQASSSPLQYLSLTENNLSGEIPHSLGNLSSLSFLFLAQNNLQGIIPVSFSKFDGLQELNLNYNNLSGNVPSALYNMSSLKFLGLGANNLVGRIPNNIGNTLSGIGGLVLEGNKFEGPIPDSLANASNLQYLDFRSNAFTGIIPLLGSLSMLTYIDVGENRLEAGDSSFMSSLSNCTQLTNLWLDRNNIQGLIELYTTNIPKSLEVLVAIDNQLSGTITSAIGNFTNLTALQLDNNLLSGLIPDTLGNLPNLSVLSLSKNELSGEIPQSIGNLEQLTNLYFEENYLTGLIPSSLHGCEHLTKLNLSSNNLYGQIPPELFSIYTLSEGLDLSYNQLTGDIPPEIGRLINLNSLSLSNNKLSGEIPSTLGECVLLDSLHLEENFLRGSIPNSFISLQGIVEMDLSRNNLSGRIPEFFESLSSLKFLNLSFNDLEGPVPEGGVFTNSSDVFIQGNSKLCATSPTLQVPLCSTYPHKRKRVSYIVAVAVPVAIMVAVTLGCAAVIVLKKTSHAKQLTDQSVKQLKNFSYTDLFNATDGFSADSLVGSGRFGMVYRGQFKFELCPVAIKVFRLQQLGAPSNFLSECEALRNIRHRNLIKVISLCSTFDPTGNEFKALILEYMSNGNLESWLYPKKFGQTTKRSLGLSSRITIGVDIAAALDYLHNRCTPALVHCDLKPSNVLLDAEMVARLSDFGLAKFLTDGSAFINSSSIAGPRGSIGYIAPEYGTGCRVSVEGDIYSFGIILLEMITGKRPTHEMFKDSISLQSFVELSLPQKINEILEPSLIAYHEGKDIDQVAVGIQSCAMQLANLGLKCSKMSPKGRPTTEDVYAEIMAIKEEFSVLRNRVM</sequence>
<comment type="function">
    <text evidence="23">The processed protein kinase Xa21 chain released by protein cleavage after X.oryzae pv. oryzae protein Ax21 detection translocates into the nucleus where it can bind and regulate WRKY62, a transcription factor. Confers resistance to the bacterial pathogen X.oryzae pv. oryzae (Xoo).</text>
</comment>
<keyword evidence="5" id="KW-1003">Cell membrane</keyword>
<dbReference type="InterPro" id="IPR032675">
    <property type="entry name" value="LRR_dom_sf"/>
</dbReference>
<keyword evidence="14" id="KW-0418">Kinase</keyword>
<dbReference type="AlphaFoldDB" id="A0ABC9AZI5"/>